<dbReference type="Proteomes" id="UP001152759">
    <property type="component" value="Chromosome 2"/>
</dbReference>
<dbReference type="AlphaFoldDB" id="A0A9P0A7F2"/>
<keyword evidence="2" id="KW-1185">Reference proteome</keyword>
<reference evidence="1" key="1">
    <citation type="submission" date="2021-12" db="EMBL/GenBank/DDBJ databases">
        <authorList>
            <person name="King R."/>
        </authorList>
    </citation>
    <scope>NUCLEOTIDE SEQUENCE</scope>
</reference>
<accession>A0A9P0A7F2</accession>
<gene>
    <name evidence="1" type="ORF">BEMITA_LOCUS4241</name>
</gene>
<organism evidence="1 2">
    <name type="scientific">Bemisia tabaci</name>
    <name type="common">Sweetpotato whitefly</name>
    <name type="synonym">Aleurodes tabaci</name>
    <dbReference type="NCBI Taxonomy" id="7038"/>
    <lineage>
        <taxon>Eukaryota</taxon>
        <taxon>Metazoa</taxon>
        <taxon>Ecdysozoa</taxon>
        <taxon>Arthropoda</taxon>
        <taxon>Hexapoda</taxon>
        <taxon>Insecta</taxon>
        <taxon>Pterygota</taxon>
        <taxon>Neoptera</taxon>
        <taxon>Paraneoptera</taxon>
        <taxon>Hemiptera</taxon>
        <taxon>Sternorrhyncha</taxon>
        <taxon>Aleyrodoidea</taxon>
        <taxon>Aleyrodidae</taxon>
        <taxon>Aleyrodinae</taxon>
        <taxon>Bemisia</taxon>
    </lineage>
</organism>
<sequence>MSVPILDSDSLTMYVCVSVLCKIGNEVVLASKLFLQYKCQEIFRFVTVFTVIFSLAAGCERKNEHSFRGIPCVGGGLVRGQHGVDSGNAYSTPMFQLFGGPAWGPLHTFYALSPSTFFNIVPNRHNSWTTTPKILTVSDLDKVPEWEGPLPWRDTVDPQTAIALAKRMVGKELLYRRHRCNCRHYTDYLLYGETFGTWWDVTYMTISDDCPLHEPLNSATNVTSSSFTLRDGFGNTTPLGPVDPNL</sequence>
<evidence type="ECO:0000313" key="1">
    <source>
        <dbReference type="EMBL" id="CAH0384958.1"/>
    </source>
</evidence>
<proteinExistence type="predicted"/>
<evidence type="ECO:0000313" key="2">
    <source>
        <dbReference type="Proteomes" id="UP001152759"/>
    </source>
</evidence>
<name>A0A9P0A7F2_BEMTA</name>
<dbReference type="EMBL" id="OU963863">
    <property type="protein sequence ID" value="CAH0384958.1"/>
    <property type="molecule type" value="Genomic_DNA"/>
</dbReference>
<protein>
    <submittedName>
        <fullName evidence="1">Uncharacterized protein</fullName>
    </submittedName>
</protein>
<dbReference type="KEGG" id="btab:109040062"/>